<keyword evidence="2" id="KW-1185">Reference proteome</keyword>
<dbReference type="Proteomes" id="UP000501421">
    <property type="component" value="Chromosome"/>
</dbReference>
<reference evidence="2" key="1">
    <citation type="journal article" date="2020" name="Microbiol. Resour. Announc.">
        <title>Complete Genome Sequence of Geobacillus sp. Strain E55-1, Isolated from Mine Geyser in Japan.</title>
        <authorList>
            <person name="Miyazaki K."/>
            <person name="Hase E."/>
            <person name="Tokito N."/>
        </authorList>
    </citation>
    <scope>NUCLEOTIDE SEQUENCE [LARGE SCALE GENOMIC DNA]</scope>
    <source>
        <strain evidence="2">E55-1</strain>
    </source>
</reference>
<accession>A0A679FUQ3</accession>
<dbReference type="EMBL" id="AP022557">
    <property type="protein sequence ID" value="BBW98405.1"/>
    <property type="molecule type" value="Genomic_DNA"/>
</dbReference>
<sequence length="50" mass="5581">MLILQLTTSIGTFPLELIPCSFQHFNAWLPMTYSIFGLKAVISSGNFSLM</sequence>
<gene>
    <name evidence="1" type="ORF">GsuE55_32380</name>
</gene>
<organism evidence="1 2">
    <name type="scientific">Geobacillus subterraneus</name>
    <dbReference type="NCBI Taxonomy" id="129338"/>
    <lineage>
        <taxon>Bacteria</taxon>
        <taxon>Bacillati</taxon>
        <taxon>Bacillota</taxon>
        <taxon>Bacilli</taxon>
        <taxon>Bacillales</taxon>
        <taxon>Anoxybacillaceae</taxon>
        <taxon>Geobacillus</taxon>
    </lineage>
</organism>
<evidence type="ECO:0000313" key="1">
    <source>
        <dbReference type="EMBL" id="BBW98405.1"/>
    </source>
</evidence>
<name>A0A679FUQ3_9BACL</name>
<evidence type="ECO:0000313" key="2">
    <source>
        <dbReference type="Proteomes" id="UP000501421"/>
    </source>
</evidence>
<protein>
    <submittedName>
        <fullName evidence="1">Uncharacterized protein</fullName>
    </submittedName>
</protein>
<proteinExistence type="predicted"/>
<dbReference type="AlphaFoldDB" id="A0A679FUQ3"/>